<evidence type="ECO:0000313" key="3">
    <source>
        <dbReference type="Proteomes" id="UP000766336"/>
    </source>
</evidence>
<organism evidence="2 3">
    <name type="scientific">Roseococcus pinisoli</name>
    <dbReference type="NCBI Taxonomy" id="2835040"/>
    <lineage>
        <taxon>Bacteria</taxon>
        <taxon>Pseudomonadati</taxon>
        <taxon>Pseudomonadota</taxon>
        <taxon>Alphaproteobacteria</taxon>
        <taxon>Acetobacterales</taxon>
        <taxon>Roseomonadaceae</taxon>
        <taxon>Roseococcus</taxon>
    </lineage>
</organism>
<name>A0ABS5QHD6_9PROT</name>
<comment type="caution">
    <text evidence="2">The sequence shown here is derived from an EMBL/GenBank/DDBJ whole genome shotgun (WGS) entry which is preliminary data.</text>
</comment>
<dbReference type="Gene3D" id="2.60.120.1690">
    <property type="match status" value="1"/>
</dbReference>
<protein>
    <submittedName>
        <fullName evidence="2">Tsi3 family protein</fullName>
    </submittedName>
</protein>
<dbReference type="InterPro" id="IPR054004">
    <property type="entry name" value="Tsi3"/>
</dbReference>
<dbReference type="EMBL" id="JAHCDA010000004">
    <property type="protein sequence ID" value="MBS7813090.1"/>
    <property type="molecule type" value="Genomic_DNA"/>
</dbReference>
<feature type="domain" description="Type six secretion immunity 3" evidence="1">
    <location>
        <begin position="43"/>
        <end position="149"/>
    </location>
</feature>
<gene>
    <name evidence="2" type="ORF">KHU32_19250</name>
</gene>
<sequence>MPSSFVLPPSFPVAAVSDAAGSPASARPSVELRVGDQLLTALVPQGWLGVPTPQGLLFRREGPARRTVESLSLTYGANAEPAGAFPARRSLGERMVRYRLDREEGGSGGDEFDLAAWLPCGTGHLLLRFSTQAESPADPALEVAWALLAGAACRPAA</sequence>
<keyword evidence="3" id="KW-1185">Reference proteome</keyword>
<reference evidence="2 3" key="1">
    <citation type="submission" date="2021-05" db="EMBL/GenBank/DDBJ databases">
        <title>Roseococcus sp. XZZS9, whole genome shotgun sequencing project.</title>
        <authorList>
            <person name="Zhao G."/>
            <person name="Shen L."/>
        </authorList>
    </citation>
    <scope>NUCLEOTIDE SEQUENCE [LARGE SCALE GENOMIC DNA]</scope>
    <source>
        <strain evidence="2 3">XZZS9</strain>
    </source>
</reference>
<evidence type="ECO:0000313" key="2">
    <source>
        <dbReference type="EMBL" id="MBS7813090.1"/>
    </source>
</evidence>
<proteinExistence type="predicted"/>
<accession>A0ABS5QHD6</accession>
<dbReference type="NCBIfam" id="NF038331">
    <property type="entry name" value="Tsi3_fam"/>
    <property type="match status" value="1"/>
</dbReference>
<evidence type="ECO:0000259" key="1">
    <source>
        <dbReference type="Pfam" id="PF22211"/>
    </source>
</evidence>
<dbReference type="Proteomes" id="UP000766336">
    <property type="component" value="Unassembled WGS sequence"/>
</dbReference>
<dbReference type="InterPro" id="IPR053762">
    <property type="entry name" value="Toxin-Sub_Inhibitor_sf"/>
</dbReference>
<dbReference type="Pfam" id="PF22211">
    <property type="entry name" value="Tsi3"/>
    <property type="match status" value="1"/>
</dbReference>
<dbReference type="RefSeq" id="WP_213671790.1">
    <property type="nucleotide sequence ID" value="NZ_JAHCDA010000004.1"/>
</dbReference>